<dbReference type="EMBL" id="JXTB01000158">
    <property type="protein sequence ID" value="PON57589.1"/>
    <property type="molecule type" value="Genomic_DNA"/>
</dbReference>
<evidence type="ECO:0000313" key="2">
    <source>
        <dbReference type="Proteomes" id="UP000237105"/>
    </source>
</evidence>
<organism evidence="1 2">
    <name type="scientific">Parasponia andersonii</name>
    <name type="common">Sponia andersonii</name>
    <dbReference type="NCBI Taxonomy" id="3476"/>
    <lineage>
        <taxon>Eukaryota</taxon>
        <taxon>Viridiplantae</taxon>
        <taxon>Streptophyta</taxon>
        <taxon>Embryophyta</taxon>
        <taxon>Tracheophyta</taxon>
        <taxon>Spermatophyta</taxon>
        <taxon>Magnoliopsida</taxon>
        <taxon>eudicotyledons</taxon>
        <taxon>Gunneridae</taxon>
        <taxon>Pentapetalae</taxon>
        <taxon>rosids</taxon>
        <taxon>fabids</taxon>
        <taxon>Rosales</taxon>
        <taxon>Cannabaceae</taxon>
        <taxon>Parasponia</taxon>
    </lineage>
</organism>
<dbReference type="OrthoDB" id="1749163at2759"/>
<sequence>LKLHSLIYSFITRPEFCIKTHQTVLRRIQNQNSVTKNMISRTFTFAAQSSFYCFSDSSKVNSSKISIKQPRALFLNEHRSLKFGHPSRVPWLPEPKLKQSKSRSICFFNAGDKSKDGPQGKETGLDWPILERWEVPWGWQTASLTSFACGIRCHFWVLGNLFNIYITHL</sequence>
<evidence type="ECO:0000313" key="1">
    <source>
        <dbReference type="EMBL" id="PON57589.1"/>
    </source>
</evidence>
<dbReference type="Proteomes" id="UP000237105">
    <property type="component" value="Unassembled WGS sequence"/>
</dbReference>
<protein>
    <submittedName>
        <fullName evidence="1">Uncharacterized protein</fullName>
    </submittedName>
</protein>
<reference evidence="2" key="1">
    <citation type="submission" date="2016-06" db="EMBL/GenBank/DDBJ databases">
        <title>Parallel loss of symbiosis genes in relatives of nitrogen-fixing non-legume Parasponia.</title>
        <authorList>
            <person name="Van Velzen R."/>
            <person name="Holmer R."/>
            <person name="Bu F."/>
            <person name="Rutten L."/>
            <person name="Van Zeijl A."/>
            <person name="Liu W."/>
            <person name="Santuari L."/>
            <person name="Cao Q."/>
            <person name="Sharma T."/>
            <person name="Shen D."/>
            <person name="Roswanjaya Y."/>
            <person name="Wardhani T."/>
            <person name="Kalhor M.S."/>
            <person name="Jansen J."/>
            <person name="Van den Hoogen J."/>
            <person name="Gungor B."/>
            <person name="Hartog M."/>
            <person name="Hontelez J."/>
            <person name="Verver J."/>
            <person name="Yang W.-C."/>
            <person name="Schijlen E."/>
            <person name="Repin R."/>
            <person name="Schilthuizen M."/>
            <person name="Schranz E."/>
            <person name="Heidstra R."/>
            <person name="Miyata K."/>
            <person name="Fedorova E."/>
            <person name="Kohlen W."/>
            <person name="Bisseling T."/>
            <person name="Smit S."/>
            <person name="Geurts R."/>
        </authorList>
    </citation>
    <scope>NUCLEOTIDE SEQUENCE [LARGE SCALE GENOMIC DNA]</scope>
    <source>
        <strain evidence="2">cv. WU1-14</strain>
    </source>
</reference>
<feature type="non-terminal residue" evidence="1">
    <location>
        <position position="1"/>
    </location>
</feature>
<proteinExistence type="predicted"/>
<comment type="caution">
    <text evidence="1">The sequence shown here is derived from an EMBL/GenBank/DDBJ whole genome shotgun (WGS) entry which is preliminary data.</text>
</comment>
<keyword evidence="2" id="KW-1185">Reference proteome</keyword>
<dbReference type="AlphaFoldDB" id="A0A2P5C957"/>
<dbReference type="STRING" id="3476.A0A2P5C957"/>
<name>A0A2P5C957_PARAD</name>
<accession>A0A2P5C957</accession>
<gene>
    <name evidence="1" type="ORF">PanWU01x14_173090</name>
</gene>